<sequence length="409" mass="44621">MLFVVRKSKERTWPSRDVRAGVAPAVTLKWKHKRGTAIWARNGVGGGATWLMTLEEGCRRLQVMVGELSVRSHEEPEDIAAAISLAGWVKNMADDMLDIIWELEEGLDPQLESCIDWMRAHGMMSTCYALFAEGRNLHYKLEERLMGDEDMEDENWQENGAQENKANSGVNTDNNNNNNINNKNDYNNNNDNDNNNRLSNNNNDNNNISNNNDSNNNNNDNNNNDNNNGHSDNDVSINNNNNTVNNYINNKDYNRSDDHGSSDAVGIGADNNNIDDGDDKNNNCDDGDGSGSDDGDRDVGIGDDNSDGDDNNNNYEDVGNDDGGGSGDGGGSNDHGSSRAESISTTGKKPLADVVGSRVDTDKRVICGVMCLARWGLGLKDQSAASPPFNLLFLHGDSFFSVGHRVGVG</sequence>
<evidence type="ECO:0000313" key="2">
    <source>
        <dbReference type="EMBL" id="GBG91943.1"/>
    </source>
</evidence>
<gene>
    <name evidence="2" type="ORF">CBR_g54039</name>
</gene>
<feature type="compositionally biased region" description="Gly residues" evidence="1">
    <location>
        <begin position="321"/>
        <end position="333"/>
    </location>
</feature>
<organism evidence="2 3">
    <name type="scientific">Chara braunii</name>
    <name type="common">Braun's stonewort</name>
    <dbReference type="NCBI Taxonomy" id="69332"/>
    <lineage>
        <taxon>Eukaryota</taxon>
        <taxon>Viridiplantae</taxon>
        <taxon>Streptophyta</taxon>
        <taxon>Charophyceae</taxon>
        <taxon>Charales</taxon>
        <taxon>Characeae</taxon>
        <taxon>Chara</taxon>
    </lineage>
</organism>
<dbReference type="AlphaFoldDB" id="A0A388MBQ6"/>
<dbReference type="EMBL" id="BFEA01000974">
    <property type="protein sequence ID" value="GBG91943.1"/>
    <property type="molecule type" value="Genomic_DNA"/>
</dbReference>
<dbReference type="Gramene" id="GBG91943">
    <property type="protein sequence ID" value="GBG91943"/>
    <property type="gene ID" value="CBR_g54039"/>
</dbReference>
<feature type="compositionally biased region" description="Polar residues" evidence="1">
    <location>
        <begin position="160"/>
        <end position="170"/>
    </location>
</feature>
<reference evidence="2 3" key="1">
    <citation type="journal article" date="2018" name="Cell">
        <title>The Chara Genome: Secondary Complexity and Implications for Plant Terrestrialization.</title>
        <authorList>
            <person name="Nishiyama T."/>
            <person name="Sakayama H."/>
            <person name="Vries J.D."/>
            <person name="Buschmann H."/>
            <person name="Saint-Marcoux D."/>
            <person name="Ullrich K.K."/>
            <person name="Haas F.B."/>
            <person name="Vanderstraeten L."/>
            <person name="Becker D."/>
            <person name="Lang D."/>
            <person name="Vosolsobe S."/>
            <person name="Rombauts S."/>
            <person name="Wilhelmsson P.K.I."/>
            <person name="Janitza P."/>
            <person name="Kern R."/>
            <person name="Heyl A."/>
            <person name="Rumpler F."/>
            <person name="Villalobos L.I.A.C."/>
            <person name="Clay J.M."/>
            <person name="Skokan R."/>
            <person name="Toyoda A."/>
            <person name="Suzuki Y."/>
            <person name="Kagoshima H."/>
            <person name="Schijlen E."/>
            <person name="Tajeshwar N."/>
            <person name="Catarino B."/>
            <person name="Hetherington A.J."/>
            <person name="Saltykova A."/>
            <person name="Bonnot C."/>
            <person name="Breuninger H."/>
            <person name="Symeonidi A."/>
            <person name="Radhakrishnan G.V."/>
            <person name="Van Nieuwerburgh F."/>
            <person name="Deforce D."/>
            <person name="Chang C."/>
            <person name="Karol K.G."/>
            <person name="Hedrich R."/>
            <person name="Ulvskov P."/>
            <person name="Glockner G."/>
            <person name="Delwiche C.F."/>
            <person name="Petrasek J."/>
            <person name="Van de Peer Y."/>
            <person name="Friml J."/>
            <person name="Beilby M."/>
            <person name="Dolan L."/>
            <person name="Kohara Y."/>
            <person name="Sugano S."/>
            <person name="Fujiyama A."/>
            <person name="Delaux P.-M."/>
            <person name="Quint M."/>
            <person name="TheiBen G."/>
            <person name="Hagemann M."/>
            <person name="Harholt J."/>
            <person name="Dunand C."/>
            <person name="Zachgo S."/>
            <person name="Langdale J."/>
            <person name="Maumus F."/>
            <person name="Straeten D.V.D."/>
            <person name="Gould S.B."/>
            <person name="Rensing S.A."/>
        </authorList>
    </citation>
    <scope>NUCLEOTIDE SEQUENCE [LARGE SCALE GENOMIC DNA]</scope>
    <source>
        <strain evidence="2 3">S276</strain>
    </source>
</reference>
<feature type="compositionally biased region" description="Basic and acidic residues" evidence="1">
    <location>
        <begin position="252"/>
        <end position="261"/>
    </location>
</feature>
<evidence type="ECO:0000256" key="1">
    <source>
        <dbReference type="SAM" id="MobiDB-lite"/>
    </source>
</evidence>
<accession>A0A388MBQ6</accession>
<feature type="region of interest" description="Disordered" evidence="1">
    <location>
        <begin position="160"/>
        <end position="347"/>
    </location>
</feature>
<proteinExistence type="predicted"/>
<protein>
    <submittedName>
        <fullName evidence="2">Uncharacterized protein</fullName>
    </submittedName>
</protein>
<feature type="compositionally biased region" description="Low complexity" evidence="1">
    <location>
        <begin position="171"/>
        <end position="251"/>
    </location>
</feature>
<evidence type="ECO:0000313" key="3">
    <source>
        <dbReference type="Proteomes" id="UP000265515"/>
    </source>
</evidence>
<feature type="compositionally biased region" description="Acidic residues" evidence="1">
    <location>
        <begin position="285"/>
        <end position="296"/>
    </location>
</feature>
<dbReference type="Proteomes" id="UP000265515">
    <property type="component" value="Unassembled WGS sequence"/>
</dbReference>
<comment type="caution">
    <text evidence="2">The sequence shown here is derived from an EMBL/GenBank/DDBJ whole genome shotgun (WGS) entry which is preliminary data.</text>
</comment>
<name>A0A388MBQ6_CHABU</name>
<keyword evidence="3" id="KW-1185">Reference proteome</keyword>